<dbReference type="PANTHER" id="PTHR21197">
    <property type="entry name" value="UDP-GALACTOPYRANOSE MUTASE"/>
    <property type="match status" value="1"/>
</dbReference>
<reference evidence="3 4" key="1">
    <citation type="journal article" date="2019" name="Int. J. Syst. Evol. Microbiol.">
        <title>The Global Catalogue of Microorganisms (GCM) 10K type strain sequencing project: providing services to taxonomists for standard genome sequencing and annotation.</title>
        <authorList>
            <consortium name="The Broad Institute Genomics Platform"/>
            <consortium name="The Broad Institute Genome Sequencing Center for Infectious Disease"/>
            <person name="Wu L."/>
            <person name="Ma J."/>
        </authorList>
    </citation>
    <scope>NUCLEOTIDE SEQUENCE [LARGE SCALE GENOMIC DNA]</scope>
    <source>
        <strain evidence="3 4">JCM 10671</strain>
    </source>
</reference>
<protein>
    <submittedName>
        <fullName evidence="3">FAD-dependent oxidoreductase</fullName>
    </submittedName>
</protein>
<dbReference type="Gene3D" id="3.50.50.60">
    <property type="entry name" value="FAD/NAD(P)-binding domain"/>
    <property type="match status" value="1"/>
</dbReference>
<evidence type="ECO:0000256" key="1">
    <source>
        <dbReference type="SAM" id="MobiDB-lite"/>
    </source>
</evidence>
<feature type="region of interest" description="Disordered" evidence="1">
    <location>
        <begin position="1"/>
        <end position="25"/>
    </location>
</feature>
<dbReference type="PANTHER" id="PTHR21197:SF0">
    <property type="entry name" value="UDP-GALACTOPYRANOSE MUTASE"/>
    <property type="match status" value="1"/>
</dbReference>
<dbReference type="PRINTS" id="PR00411">
    <property type="entry name" value="PNDRDTASEI"/>
</dbReference>
<feature type="domain" description="Amine oxidase" evidence="2">
    <location>
        <begin position="43"/>
        <end position="413"/>
    </location>
</feature>
<organism evidence="3 4">
    <name type="scientific">Sporichthya brevicatena</name>
    <dbReference type="NCBI Taxonomy" id="171442"/>
    <lineage>
        <taxon>Bacteria</taxon>
        <taxon>Bacillati</taxon>
        <taxon>Actinomycetota</taxon>
        <taxon>Actinomycetes</taxon>
        <taxon>Sporichthyales</taxon>
        <taxon>Sporichthyaceae</taxon>
        <taxon>Sporichthya</taxon>
    </lineage>
</organism>
<dbReference type="RefSeq" id="WP_344606726.1">
    <property type="nucleotide sequence ID" value="NZ_BAAAHE010000027.1"/>
</dbReference>
<dbReference type="Pfam" id="PF01593">
    <property type="entry name" value="Amino_oxidase"/>
    <property type="match status" value="1"/>
</dbReference>
<dbReference type="EMBL" id="BAAAHE010000027">
    <property type="protein sequence ID" value="GAA0626935.1"/>
    <property type="molecule type" value="Genomic_DNA"/>
</dbReference>
<evidence type="ECO:0000313" key="3">
    <source>
        <dbReference type="EMBL" id="GAA0626935.1"/>
    </source>
</evidence>
<sequence length="485" mass="52958">MPEALSEPVPADGPTGAPEPALIERTSRERTSVDLLVLGAGTAGLAAAVRAARRGRSVLVLDHAEHVGGLAASFDLAGMPVDYGSHRLPARLAPDVLADLEELLGPDLQTRRRSARVRVADRWVPLERPASDLRRLLPHPLFTAMIWDATRTALHRSGGDDYADAMRARVGRRIYEAVHEPYARKIWNQPGSRLDAEATGRIVGADITWRAGRKYRAAGSEYRYPRRGFGQIASALADAAVDAGAEIRLGTEIDAVEPAFGSVTVRTLEGASLTGRHAFSTLPLPRLARSTRPGPPLGAIETATRLRFRGMVLVFLVHEGGRWTAHDCHHIPGDDTPVLRISEPANYRDNADDPVGHTVLCAELPCAVGDEIWTAGEADLADLVVAAAARTDLPEIRVVQVQVHRSAMYYPTYTLGYDRDLHGLDSWLRGIPSVTSFGRFGLFFHDNTHHALLLAREAVNALRPDGAFDHLQWERGRERVEALLD</sequence>
<dbReference type="InterPro" id="IPR036188">
    <property type="entry name" value="FAD/NAD-bd_sf"/>
</dbReference>
<accession>A0ABN1H294</accession>
<comment type="caution">
    <text evidence="3">The sequence shown here is derived from an EMBL/GenBank/DDBJ whole genome shotgun (WGS) entry which is preliminary data.</text>
</comment>
<dbReference type="SUPFAM" id="SSF51905">
    <property type="entry name" value="FAD/NAD(P)-binding domain"/>
    <property type="match status" value="1"/>
</dbReference>
<evidence type="ECO:0000259" key="2">
    <source>
        <dbReference type="Pfam" id="PF01593"/>
    </source>
</evidence>
<keyword evidence="4" id="KW-1185">Reference proteome</keyword>
<name>A0ABN1H294_9ACTN</name>
<dbReference type="InterPro" id="IPR002937">
    <property type="entry name" value="Amino_oxidase"/>
</dbReference>
<dbReference type="Proteomes" id="UP001500957">
    <property type="component" value="Unassembled WGS sequence"/>
</dbReference>
<evidence type="ECO:0000313" key="4">
    <source>
        <dbReference type="Proteomes" id="UP001500957"/>
    </source>
</evidence>
<gene>
    <name evidence="3" type="ORF">GCM10009547_33080</name>
</gene>
<proteinExistence type="predicted"/>